<keyword evidence="4" id="KW-1185">Reference proteome</keyword>
<feature type="transmembrane region" description="Helical" evidence="2">
    <location>
        <begin position="120"/>
        <end position="140"/>
    </location>
</feature>
<proteinExistence type="predicted"/>
<keyword evidence="2" id="KW-0472">Membrane</keyword>
<gene>
    <name evidence="3" type="ORF">RS030_152316</name>
</gene>
<dbReference type="Proteomes" id="UP001311799">
    <property type="component" value="Unassembled WGS sequence"/>
</dbReference>
<accession>A0AAV9Y7H6</accession>
<protein>
    <submittedName>
        <fullName evidence="3">Uncharacterized protein</fullName>
    </submittedName>
</protein>
<name>A0AAV9Y7H6_9CRYT</name>
<dbReference type="AlphaFoldDB" id="A0AAV9Y7H6"/>
<feature type="transmembrane region" description="Helical" evidence="2">
    <location>
        <begin position="174"/>
        <end position="191"/>
    </location>
</feature>
<dbReference type="EMBL" id="JAWDEY010000006">
    <property type="protein sequence ID" value="KAK6590461.1"/>
    <property type="molecule type" value="Genomic_DNA"/>
</dbReference>
<feature type="region of interest" description="Disordered" evidence="1">
    <location>
        <begin position="1"/>
        <end position="22"/>
    </location>
</feature>
<organism evidence="3 4">
    <name type="scientific">Cryptosporidium xiaoi</name>
    <dbReference type="NCBI Taxonomy" id="659607"/>
    <lineage>
        <taxon>Eukaryota</taxon>
        <taxon>Sar</taxon>
        <taxon>Alveolata</taxon>
        <taxon>Apicomplexa</taxon>
        <taxon>Conoidasida</taxon>
        <taxon>Coccidia</taxon>
        <taxon>Eucoccidiorida</taxon>
        <taxon>Eimeriorina</taxon>
        <taxon>Cryptosporidiidae</taxon>
        <taxon>Cryptosporidium</taxon>
    </lineage>
</organism>
<comment type="caution">
    <text evidence="3">The sequence shown here is derived from an EMBL/GenBank/DDBJ whole genome shotgun (WGS) entry which is preliminary data.</text>
</comment>
<feature type="transmembrane region" description="Helical" evidence="2">
    <location>
        <begin position="88"/>
        <end position="108"/>
    </location>
</feature>
<evidence type="ECO:0000313" key="3">
    <source>
        <dbReference type="EMBL" id="KAK6590461.1"/>
    </source>
</evidence>
<sequence>MQPFTQVEGERGASKTANRATETKSEYVANSIKQQLIANVNRVPPRKVHTTDVSKLKSRLFAFNQRKCALSIGTVVGSFRYICSWAKLLGITFSIFLILWSIYCISIIGNNKNNQFEDLFFYTNSFCLFSSIFCLVASLVSMTSSSFRIYSVGNLDGTISSTDRVWTLTSLRSLSTLYFLESLLMVFPISLSKIDNSHYLTTISSIILFSHIAPSILFYFAYLRGEDSKVDERHIQISI</sequence>
<feature type="transmembrane region" description="Helical" evidence="2">
    <location>
        <begin position="203"/>
        <end position="223"/>
    </location>
</feature>
<evidence type="ECO:0000313" key="4">
    <source>
        <dbReference type="Proteomes" id="UP001311799"/>
    </source>
</evidence>
<evidence type="ECO:0000256" key="1">
    <source>
        <dbReference type="SAM" id="MobiDB-lite"/>
    </source>
</evidence>
<keyword evidence="2" id="KW-0812">Transmembrane</keyword>
<evidence type="ECO:0000256" key="2">
    <source>
        <dbReference type="SAM" id="Phobius"/>
    </source>
</evidence>
<keyword evidence="2" id="KW-1133">Transmembrane helix</keyword>
<reference evidence="3 4" key="1">
    <citation type="submission" date="2023-10" db="EMBL/GenBank/DDBJ databases">
        <title>Comparative genomics analysis reveals potential genetic determinants of host preference in Cryptosporidium xiaoi.</title>
        <authorList>
            <person name="Xiao L."/>
            <person name="Li J."/>
        </authorList>
    </citation>
    <scope>NUCLEOTIDE SEQUENCE [LARGE SCALE GENOMIC DNA]</scope>
    <source>
        <strain evidence="3 4">52996</strain>
    </source>
</reference>